<evidence type="ECO:0000313" key="3">
    <source>
        <dbReference type="EMBL" id="SHF66957.1"/>
    </source>
</evidence>
<dbReference type="AlphaFoldDB" id="A0A1M5DIZ1"/>
<evidence type="ECO:0000313" key="4">
    <source>
        <dbReference type="Proteomes" id="UP000184147"/>
    </source>
</evidence>
<evidence type="ECO:0000259" key="2">
    <source>
        <dbReference type="Pfam" id="PF06713"/>
    </source>
</evidence>
<accession>A0A1M5DIZ1</accession>
<dbReference type="GO" id="GO:0030153">
    <property type="term" value="P:bacteriocin immunity"/>
    <property type="evidence" value="ECO:0007669"/>
    <property type="project" value="InterPro"/>
</dbReference>
<keyword evidence="1" id="KW-1133">Transmembrane helix</keyword>
<dbReference type="EMBL" id="FQVQ01000015">
    <property type="protein sequence ID" value="SHF66957.1"/>
    <property type="molecule type" value="Genomic_DNA"/>
</dbReference>
<dbReference type="InterPro" id="IPR009589">
    <property type="entry name" value="PH_YyaB-like"/>
</dbReference>
<dbReference type="Pfam" id="PF06713">
    <property type="entry name" value="bPH_4"/>
    <property type="match status" value="1"/>
</dbReference>
<dbReference type="OrthoDB" id="1437824at2"/>
<sequence length="141" mass="16071">MTRFFSTKNAYTTSLLWLLVASMLGLLYMAYQEGETPFMAALVIGLTVGFIVWVLLDTRYVLRQNFLFYRSGPIRGRIPVGAIKSIKKHKGLFVPVTLKPALDINGFIITYNQFDDIFVSPQHADTFLHELKKINPTIEIL</sequence>
<dbReference type="Proteomes" id="UP000184147">
    <property type="component" value="Unassembled WGS sequence"/>
</dbReference>
<evidence type="ECO:0000256" key="1">
    <source>
        <dbReference type="SAM" id="Phobius"/>
    </source>
</evidence>
<dbReference type="RefSeq" id="WP_073364661.1">
    <property type="nucleotide sequence ID" value="NZ_FQVQ01000015.1"/>
</dbReference>
<feature type="transmembrane region" description="Helical" evidence="1">
    <location>
        <begin position="37"/>
        <end position="56"/>
    </location>
</feature>
<dbReference type="STRING" id="1124188.SAMN05444377_11544"/>
<protein>
    <submittedName>
        <fullName evidence="3">PH domain-containing protein</fullName>
    </submittedName>
</protein>
<organism evidence="3 4">
    <name type="scientific">Flavobacterium fontis</name>
    <dbReference type="NCBI Taxonomy" id="1124188"/>
    <lineage>
        <taxon>Bacteria</taxon>
        <taxon>Pseudomonadati</taxon>
        <taxon>Bacteroidota</taxon>
        <taxon>Flavobacteriia</taxon>
        <taxon>Flavobacteriales</taxon>
        <taxon>Flavobacteriaceae</taxon>
        <taxon>Flavobacterium</taxon>
    </lineage>
</organism>
<feature type="domain" description="Uncharacterized protein YyaB-like PH" evidence="2">
    <location>
        <begin position="58"/>
        <end position="135"/>
    </location>
</feature>
<feature type="transmembrane region" description="Helical" evidence="1">
    <location>
        <begin position="12"/>
        <end position="31"/>
    </location>
</feature>
<name>A0A1M5DIZ1_9FLAO</name>
<gene>
    <name evidence="3" type="ORF">SAMN05444377_11544</name>
</gene>
<keyword evidence="4" id="KW-1185">Reference proteome</keyword>
<reference evidence="3 4" key="1">
    <citation type="submission" date="2016-11" db="EMBL/GenBank/DDBJ databases">
        <authorList>
            <person name="Jaros S."/>
            <person name="Januszkiewicz K."/>
            <person name="Wedrychowicz H."/>
        </authorList>
    </citation>
    <scope>NUCLEOTIDE SEQUENCE [LARGE SCALE GENOMIC DNA]</scope>
    <source>
        <strain evidence="3 4">DSM 25660</strain>
    </source>
</reference>
<proteinExistence type="predicted"/>
<keyword evidence="1" id="KW-0812">Transmembrane</keyword>
<keyword evidence="1" id="KW-0472">Membrane</keyword>